<reference evidence="1 2" key="1">
    <citation type="journal article" date="2021" name="Microorganisms">
        <title>Genome Evolution of Filamentous Cyanobacterium Nostoc Species: From Facultative Symbiosis to Free Living.</title>
        <authorList>
            <person name="Huo D."/>
            <person name="Li H."/>
            <person name="Cai F."/>
            <person name="Guo X."/>
            <person name="Qiao Z."/>
            <person name="Wang W."/>
            <person name="Yu G."/>
            <person name="Li R."/>
        </authorList>
    </citation>
    <scope>NUCLEOTIDE SEQUENCE [LARGE SCALE GENOMIC DNA]</scope>
    <source>
        <strain evidence="1 2">CHAB 5714</strain>
    </source>
</reference>
<keyword evidence="2" id="KW-1185">Reference proteome</keyword>
<evidence type="ECO:0000313" key="1">
    <source>
        <dbReference type="EMBL" id="MCC5600859.1"/>
    </source>
</evidence>
<dbReference type="EMBL" id="JAIVFQ010000023">
    <property type="protein sequence ID" value="MCC5600859.1"/>
    <property type="molecule type" value="Genomic_DNA"/>
</dbReference>
<accession>A0ABS8IAM5</accession>
<dbReference type="RefSeq" id="WP_229485918.1">
    <property type="nucleotide sequence ID" value="NZ_JAIVFQ010000023.1"/>
</dbReference>
<evidence type="ECO:0000313" key="2">
    <source>
        <dbReference type="Proteomes" id="UP001199525"/>
    </source>
</evidence>
<dbReference type="Proteomes" id="UP001199525">
    <property type="component" value="Unassembled WGS sequence"/>
</dbReference>
<comment type="caution">
    <text evidence="1">The sequence shown here is derived from an EMBL/GenBank/DDBJ whole genome shotgun (WGS) entry which is preliminary data.</text>
</comment>
<gene>
    <name evidence="1" type="ORF">LC586_16935</name>
</gene>
<sequence>MPKKKSTYPAPADHSSLCLQYLRRCGGSARLCTINFSLGVIQTLVNRKLVKVTNTGAGFFVELDEAK</sequence>
<name>A0ABS8IAM5_9NOSO</name>
<proteinExistence type="predicted"/>
<protein>
    <submittedName>
        <fullName evidence="1">Uncharacterized protein</fullName>
    </submittedName>
</protein>
<organism evidence="1 2">
    <name type="scientific">Nostoc favosum CHAB5714</name>
    <dbReference type="NCBI Taxonomy" id="2780399"/>
    <lineage>
        <taxon>Bacteria</taxon>
        <taxon>Bacillati</taxon>
        <taxon>Cyanobacteriota</taxon>
        <taxon>Cyanophyceae</taxon>
        <taxon>Nostocales</taxon>
        <taxon>Nostocaceae</taxon>
        <taxon>Nostoc</taxon>
        <taxon>Nostoc favosum</taxon>
    </lineage>
</organism>